<evidence type="ECO:0000313" key="3">
    <source>
        <dbReference type="Proteomes" id="UP000076770"/>
    </source>
</evidence>
<dbReference type="InterPro" id="IPR007296">
    <property type="entry name" value="DUF403"/>
</dbReference>
<dbReference type="GeneID" id="1454325"/>
<dbReference type="AlphaFoldDB" id="A0A157T145"/>
<evidence type="ECO:0000259" key="1">
    <source>
        <dbReference type="Pfam" id="PF04168"/>
    </source>
</evidence>
<name>A0A157T145_SACSO</name>
<dbReference type="PATRIC" id="fig|2287.9.peg.1454"/>
<dbReference type="Proteomes" id="UP000076770">
    <property type="component" value="Chromosome i"/>
</dbReference>
<feature type="domain" description="DUF403" evidence="1">
    <location>
        <begin position="6"/>
        <end position="36"/>
    </location>
</feature>
<dbReference type="EMBL" id="LT549890">
    <property type="protein sequence ID" value="SAI84979.1"/>
    <property type="molecule type" value="Genomic_DNA"/>
</dbReference>
<dbReference type="OrthoDB" id="43495at2157"/>
<dbReference type="Pfam" id="PF04168">
    <property type="entry name" value="Alpha-E"/>
    <property type="match status" value="1"/>
</dbReference>
<evidence type="ECO:0000313" key="2">
    <source>
        <dbReference type="EMBL" id="SAI84979.1"/>
    </source>
</evidence>
<reference evidence="3" key="1">
    <citation type="submission" date="2016-04" db="EMBL/GenBank/DDBJ databases">
        <authorList>
            <person name="Shah S.A."/>
            <person name="Garrett R.A."/>
        </authorList>
    </citation>
    <scope>NUCLEOTIDE SEQUENCE [LARGE SCALE GENOMIC DNA]</scope>
    <source>
        <strain evidence="3">ATCC 35091 / DSM 1616 / JCM 8930 / NBRC 15331 / P1</strain>
    </source>
</reference>
<protein>
    <recommendedName>
        <fullName evidence="1">DUF403 domain-containing protein</fullName>
    </recommendedName>
</protein>
<organism evidence="2 3">
    <name type="scientific">Saccharolobus solfataricus</name>
    <name type="common">Sulfolobus solfataricus</name>
    <dbReference type="NCBI Taxonomy" id="2287"/>
    <lineage>
        <taxon>Archaea</taxon>
        <taxon>Thermoproteota</taxon>
        <taxon>Thermoprotei</taxon>
        <taxon>Sulfolobales</taxon>
        <taxon>Sulfolobaceae</taxon>
        <taxon>Saccharolobus</taxon>
    </lineage>
</organism>
<sequence length="133" mass="15692">MLPKSIAYKIYWAGRYLERIENICRMSLLAINNGLNINTVAKQLGFDNEYELINYVKTSFQYLRENVRSFADEKVIIQVNTLEFLIDSDKSDLQSYFTQLLNGVYNVGNSFEKFFVEVRSEMRIRPQQENQPE</sequence>
<accession>A0A157T145</accession>
<dbReference type="GeneID" id="27427682"/>
<dbReference type="RefSeq" id="WP_010923303.1">
    <property type="nucleotide sequence ID" value="NZ_LT549890.1"/>
</dbReference>
<proteinExistence type="predicted"/>
<gene>
    <name evidence="2" type="ORF">SSOP1_1425</name>
</gene>